<dbReference type="AlphaFoldDB" id="A0A162QI53"/>
<name>A0A162QI53_MUCCL</name>
<protein>
    <submittedName>
        <fullName evidence="2">Uncharacterized protein</fullName>
    </submittedName>
</protein>
<dbReference type="OrthoDB" id="2251104at2759"/>
<evidence type="ECO:0000256" key="1">
    <source>
        <dbReference type="SAM" id="MobiDB-lite"/>
    </source>
</evidence>
<comment type="caution">
    <text evidence="2">The sequence shown here is derived from an EMBL/GenBank/DDBJ whole genome shotgun (WGS) entry which is preliminary data.</text>
</comment>
<feature type="region of interest" description="Disordered" evidence="1">
    <location>
        <begin position="53"/>
        <end position="82"/>
    </location>
</feature>
<feature type="region of interest" description="Disordered" evidence="1">
    <location>
        <begin position="1"/>
        <end position="27"/>
    </location>
</feature>
<evidence type="ECO:0000313" key="3">
    <source>
        <dbReference type="Proteomes" id="UP000077051"/>
    </source>
</evidence>
<gene>
    <name evidence="2" type="ORF">MUCCIDRAFT_111607</name>
</gene>
<reference evidence="2 3" key="1">
    <citation type="submission" date="2015-06" db="EMBL/GenBank/DDBJ databases">
        <title>Expansion of signal transduction pathways in fungi by whole-genome duplication.</title>
        <authorList>
            <consortium name="DOE Joint Genome Institute"/>
            <person name="Corrochano L.M."/>
            <person name="Kuo A."/>
            <person name="Marcet-Houben M."/>
            <person name="Polaino S."/>
            <person name="Salamov A."/>
            <person name="Villalobos J.M."/>
            <person name="Alvarez M.I."/>
            <person name="Avalos J."/>
            <person name="Benito E.P."/>
            <person name="Benoit I."/>
            <person name="Burger G."/>
            <person name="Camino L.P."/>
            <person name="Canovas D."/>
            <person name="Cerda-Olmedo E."/>
            <person name="Cheng J.-F."/>
            <person name="Dominguez A."/>
            <person name="Elias M."/>
            <person name="Eslava A.P."/>
            <person name="Glaser F."/>
            <person name="Grimwood J."/>
            <person name="Gutierrez G."/>
            <person name="Heitman J."/>
            <person name="Henrissat B."/>
            <person name="Iturriaga E.A."/>
            <person name="Lang B.F."/>
            <person name="Lavin J.L."/>
            <person name="Lee S."/>
            <person name="Li W."/>
            <person name="Lindquist E."/>
            <person name="Lopez-Garcia S."/>
            <person name="Luque E.M."/>
            <person name="Marcos A.T."/>
            <person name="Martin J."/>
            <person name="Mccluskey K."/>
            <person name="Medina H.R."/>
            <person name="Miralles-Duran A."/>
            <person name="Miyazaki A."/>
            <person name="Munoz-Torres E."/>
            <person name="Oguiza J.A."/>
            <person name="Ohm R."/>
            <person name="Olmedo M."/>
            <person name="Orejas M."/>
            <person name="Ortiz-Castellanos L."/>
            <person name="Pisabarro A.G."/>
            <person name="Rodriguez-Romero J."/>
            <person name="Ruiz-Herrera J."/>
            <person name="Ruiz-Vazquez R."/>
            <person name="Sanz C."/>
            <person name="Schackwitz W."/>
            <person name="Schmutz J."/>
            <person name="Shahriari M."/>
            <person name="Shelest E."/>
            <person name="Silva-Franco F."/>
            <person name="Soanes D."/>
            <person name="Syed K."/>
            <person name="Tagua V.G."/>
            <person name="Talbot N.J."/>
            <person name="Thon M."/>
            <person name="De Vries R.P."/>
            <person name="Wiebenga A."/>
            <person name="Yadav J.S."/>
            <person name="Braun E.L."/>
            <person name="Baker S."/>
            <person name="Garre V."/>
            <person name="Horwitz B."/>
            <person name="Torres-Martinez S."/>
            <person name="Idnurm A."/>
            <person name="Herrera-Estrella A."/>
            <person name="Gabaldon T."/>
            <person name="Grigoriev I.V."/>
        </authorList>
    </citation>
    <scope>NUCLEOTIDE SEQUENCE [LARGE SCALE GENOMIC DNA]</scope>
    <source>
        <strain evidence="2 3">CBS 277.49</strain>
    </source>
</reference>
<proteinExistence type="predicted"/>
<dbReference type="Proteomes" id="UP000077051">
    <property type="component" value="Unassembled WGS sequence"/>
</dbReference>
<sequence length="82" mass="8613">MPNTPADPNHPTKEPFTSAGESTTGGSKTLFGIVAAPFAAVGGLIDQVSRKVTRAADNEEPTPTATPTTKDKEVFHGEFTRD</sequence>
<dbReference type="EMBL" id="AMYB01000005">
    <property type="protein sequence ID" value="OAD02240.1"/>
    <property type="molecule type" value="Genomic_DNA"/>
</dbReference>
<keyword evidence="3" id="KW-1185">Reference proteome</keyword>
<accession>A0A162QI53</accession>
<dbReference type="VEuPathDB" id="FungiDB:MUCCIDRAFT_111607"/>
<evidence type="ECO:0000313" key="2">
    <source>
        <dbReference type="EMBL" id="OAD02240.1"/>
    </source>
</evidence>
<feature type="compositionally biased region" description="Basic and acidic residues" evidence="1">
    <location>
        <begin position="69"/>
        <end position="82"/>
    </location>
</feature>
<organism evidence="2 3">
    <name type="scientific">Mucor lusitanicus CBS 277.49</name>
    <dbReference type="NCBI Taxonomy" id="747725"/>
    <lineage>
        <taxon>Eukaryota</taxon>
        <taxon>Fungi</taxon>
        <taxon>Fungi incertae sedis</taxon>
        <taxon>Mucoromycota</taxon>
        <taxon>Mucoromycotina</taxon>
        <taxon>Mucoromycetes</taxon>
        <taxon>Mucorales</taxon>
        <taxon>Mucorineae</taxon>
        <taxon>Mucoraceae</taxon>
        <taxon>Mucor</taxon>
    </lineage>
</organism>